<feature type="region of interest" description="Disordered" evidence="1">
    <location>
        <begin position="13"/>
        <end position="40"/>
    </location>
</feature>
<evidence type="ECO:0000256" key="1">
    <source>
        <dbReference type="SAM" id="MobiDB-lite"/>
    </source>
</evidence>
<dbReference type="AlphaFoldDB" id="A0A834MB46"/>
<reference evidence="2" key="1">
    <citation type="submission" date="2020-08" db="EMBL/GenBank/DDBJ databases">
        <title>Genome sequencing and assembly of the red palm weevil Rhynchophorus ferrugineus.</title>
        <authorList>
            <person name="Dias G.B."/>
            <person name="Bergman C.M."/>
            <person name="Manee M."/>
        </authorList>
    </citation>
    <scope>NUCLEOTIDE SEQUENCE</scope>
    <source>
        <strain evidence="2">AA-2017</strain>
        <tissue evidence="2">Whole larva</tissue>
    </source>
</reference>
<protein>
    <submittedName>
        <fullName evidence="2">Uncharacterized protein</fullName>
    </submittedName>
</protein>
<sequence length="119" mass="13715">MFQAPALSIVFSSRPPNDGTRATRERDAAGSWRARQGRRQYREERPNCFNLKVFVVRLEIAGDGWPCQIALERIGRTLCRRSLLWIFSDLAVRHGSRCRFGFVALTNGPIWSDERFSVE</sequence>
<evidence type="ECO:0000313" key="3">
    <source>
        <dbReference type="Proteomes" id="UP000625711"/>
    </source>
</evidence>
<organism evidence="2 3">
    <name type="scientific">Rhynchophorus ferrugineus</name>
    <name type="common">Red palm weevil</name>
    <name type="synonym">Curculio ferrugineus</name>
    <dbReference type="NCBI Taxonomy" id="354439"/>
    <lineage>
        <taxon>Eukaryota</taxon>
        <taxon>Metazoa</taxon>
        <taxon>Ecdysozoa</taxon>
        <taxon>Arthropoda</taxon>
        <taxon>Hexapoda</taxon>
        <taxon>Insecta</taxon>
        <taxon>Pterygota</taxon>
        <taxon>Neoptera</taxon>
        <taxon>Endopterygota</taxon>
        <taxon>Coleoptera</taxon>
        <taxon>Polyphaga</taxon>
        <taxon>Cucujiformia</taxon>
        <taxon>Curculionidae</taxon>
        <taxon>Dryophthorinae</taxon>
        <taxon>Rhynchophorus</taxon>
    </lineage>
</organism>
<gene>
    <name evidence="2" type="ORF">GWI33_013910</name>
</gene>
<dbReference type="EMBL" id="JAACXV010013461">
    <property type="protein sequence ID" value="KAF7273375.1"/>
    <property type="molecule type" value="Genomic_DNA"/>
</dbReference>
<comment type="caution">
    <text evidence="2">The sequence shown here is derived from an EMBL/GenBank/DDBJ whole genome shotgun (WGS) entry which is preliminary data.</text>
</comment>
<accession>A0A834MB46</accession>
<dbReference type="Proteomes" id="UP000625711">
    <property type="component" value="Unassembled WGS sequence"/>
</dbReference>
<keyword evidence="3" id="KW-1185">Reference proteome</keyword>
<proteinExistence type="predicted"/>
<name>A0A834MB46_RHYFE</name>
<evidence type="ECO:0000313" key="2">
    <source>
        <dbReference type="EMBL" id="KAF7273375.1"/>
    </source>
</evidence>